<sequence>MIYCILLKPHYARNSYCMYALTNTCPIFTTKEFQLDRPA</sequence>
<reference evidence="1" key="1">
    <citation type="submission" date="2014-11" db="EMBL/GenBank/DDBJ databases">
        <authorList>
            <person name="Amaro Gonzalez C."/>
        </authorList>
    </citation>
    <scope>NUCLEOTIDE SEQUENCE</scope>
</reference>
<accession>A0A0E9R8P0</accession>
<dbReference type="EMBL" id="GBXM01083061">
    <property type="protein sequence ID" value="JAH25516.1"/>
    <property type="molecule type" value="Transcribed_RNA"/>
</dbReference>
<proteinExistence type="predicted"/>
<reference evidence="1" key="2">
    <citation type="journal article" date="2015" name="Fish Shellfish Immunol.">
        <title>Early steps in the European eel (Anguilla anguilla)-Vibrio vulnificus interaction in the gills: Role of the RtxA13 toxin.</title>
        <authorList>
            <person name="Callol A."/>
            <person name="Pajuelo D."/>
            <person name="Ebbesson L."/>
            <person name="Teles M."/>
            <person name="MacKenzie S."/>
            <person name="Amaro C."/>
        </authorList>
    </citation>
    <scope>NUCLEOTIDE SEQUENCE</scope>
</reference>
<dbReference type="AlphaFoldDB" id="A0A0E9R8P0"/>
<name>A0A0E9R8P0_ANGAN</name>
<evidence type="ECO:0000313" key="1">
    <source>
        <dbReference type="EMBL" id="JAH25516.1"/>
    </source>
</evidence>
<organism evidence="1">
    <name type="scientific">Anguilla anguilla</name>
    <name type="common">European freshwater eel</name>
    <name type="synonym">Muraena anguilla</name>
    <dbReference type="NCBI Taxonomy" id="7936"/>
    <lineage>
        <taxon>Eukaryota</taxon>
        <taxon>Metazoa</taxon>
        <taxon>Chordata</taxon>
        <taxon>Craniata</taxon>
        <taxon>Vertebrata</taxon>
        <taxon>Euteleostomi</taxon>
        <taxon>Actinopterygii</taxon>
        <taxon>Neopterygii</taxon>
        <taxon>Teleostei</taxon>
        <taxon>Anguilliformes</taxon>
        <taxon>Anguillidae</taxon>
        <taxon>Anguilla</taxon>
    </lineage>
</organism>
<protein>
    <submittedName>
        <fullName evidence="1">Uncharacterized protein</fullName>
    </submittedName>
</protein>